<feature type="compositionally biased region" description="Low complexity" evidence="1">
    <location>
        <begin position="58"/>
        <end position="73"/>
    </location>
</feature>
<gene>
    <name evidence="2" type="ORF">PFISCL1PPCAC_1804</name>
</gene>
<feature type="compositionally biased region" description="Polar residues" evidence="1">
    <location>
        <begin position="23"/>
        <end position="34"/>
    </location>
</feature>
<dbReference type="EMBL" id="BTSY01000001">
    <property type="protein sequence ID" value="GMT10507.1"/>
    <property type="molecule type" value="Genomic_DNA"/>
</dbReference>
<comment type="caution">
    <text evidence="2">The sequence shown here is derived from an EMBL/GenBank/DDBJ whole genome shotgun (WGS) entry which is preliminary data.</text>
</comment>
<feature type="compositionally biased region" description="Pro residues" evidence="1">
    <location>
        <begin position="129"/>
        <end position="148"/>
    </location>
</feature>
<organism evidence="2 3">
    <name type="scientific">Pristionchus fissidentatus</name>
    <dbReference type="NCBI Taxonomy" id="1538716"/>
    <lineage>
        <taxon>Eukaryota</taxon>
        <taxon>Metazoa</taxon>
        <taxon>Ecdysozoa</taxon>
        <taxon>Nematoda</taxon>
        <taxon>Chromadorea</taxon>
        <taxon>Rhabditida</taxon>
        <taxon>Rhabditina</taxon>
        <taxon>Diplogasteromorpha</taxon>
        <taxon>Diplogasteroidea</taxon>
        <taxon>Neodiplogasteridae</taxon>
        <taxon>Pristionchus</taxon>
    </lineage>
</organism>
<feature type="region of interest" description="Disordered" evidence="1">
    <location>
        <begin position="177"/>
        <end position="281"/>
    </location>
</feature>
<feature type="compositionally biased region" description="Basic and acidic residues" evidence="1">
    <location>
        <begin position="255"/>
        <end position="271"/>
    </location>
</feature>
<dbReference type="Proteomes" id="UP001432322">
    <property type="component" value="Unassembled WGS sequence"/>
</dbReference>
<evidence type="ECO:0000313" key="2">
    <source>
        <dbReference type="EMBL" id="GMT10507.1"/>
    </source>
</evidence>
<proteinExistence type="predicted"/>
<feature type="compositionally biased region" description="Basic and acidic residues" evidence="1">
    <location>
        <begin position="79"/>
        <end position="111"/>
    </location>
</feature>
<keyword evidence="3" id="KW-1185">Reference proteome</keyword>
<name>A0AAV5UTF9_9BILA</name>
<evidence type="ECO:0000256" key="1">
    <source>
        <dbReference type="SAM" id="MobiDB-lite"/>
    </source>
</evidence>
<feature type="compositionally biased region" description="Polar residues" evidence="1">
    <location>
        <begin position="238"/>
        <end position="252"/>
    </location>
</feature>
<feature type="region of interest" description="Disordered" evidence="1">
    <location>
        <begin position="123"/>
        <end position="164"/>
    </location>
</feature>
<feature type="compositionally biased region" description="Basic and acidic residues" evidence="1">
    <location>
        <begin position="201"/>
        <end position="231"/>
    </location>
</feature>
<feature type="non-terminal residue" evidence="2">
    <location>
        <position position="1"/>
    </location>
</feature>
<protein>
    <submittedName>
        <fullName evidence="2">Uncharacterized protein</fullName>
    </submittedName>
</protein>
<feature type="region of interest" description="Disordered" evidence="1">
    <location>
        <begin position="1"/>
        <end position="111"/>
    </location>
</feature>
<feature type="region of interest" description="Disordered" evidence="1">
    <location>
        <begin position="319"/>
        <end position="353"/>
    </location>
</feature>
<sequence>SRRPRSSFPIYEDNPPEEPPRNDANSNESSTAAPRNQRHKLRDNTHQGRNNDNAIDGSRSSTSRTNTSNSRSSYSITDQRTHHPTSDPTDHEYSSYYRDDPEEIAILHDPRHPDYLVRENIMPVHLSPSAPPPPVQLPPLPSPGPQNPPRLRLGAYAHQSDTDTEGLIPQIVVVQPPQARQDASAADRPQLRQSPRHPRHSDRANPRQQRDSNREPRQQRDSQRQAREPARSPHRNSVRASPRQQNNSNRASPRQGRDSNREREQSRDSSGSRRSRVLVLDGDEKPARTKVLIKLKSLRLIVAGLDHEDDEVVVEMTVPTASLERKSGDPDQKTPSRKRRNKDRKGSRRDPPE</sequence>
<accession>A0AAV5UTF9</accession>
<dbReference type="AlphaFoldDB" id="A0AAV5UTF9"/>
<evidence type="ECO:0000313" key="3">
    <source>
        <dbReference type="Proteomes" id="UP001432322"/>
    </source>
</evidence>
<feature type="compositionally biased region" description="Basic and acidic residues" evidence="1">
    <location>
        <begin position="323"/>
        <end position="334"/>
    </location>
</feature>
<feature type="compositionally biased region" description="Basic residues" evidence="1">
    <location>
        <begin position="335"/>
        <end position="347"/>
    </location>
</feature>
<reference evidence="2" key="1">
    <citation type="submission" date="2023-10" db="EMBL/GenBank/DDBJ databases">
        <title>Genome assembly of Pristionchus species.</title>
        <authorList>
            <person name="Yoshida K."/>
            <person name="Sommer R.J."/>
        </authorList>
    </citation>
    <scope>NUCLEOTIDE SEQUENCE</scope>
    <source>
        <strain evidence="2">RS5133</strain>
    </source>
</reference>